<name>A0AAN7V0Z1_9PEZI</name>
<evidence type="ECO:0000313" key="2">
    <source>
        <dbReference type="EMBL" id="KAK5636046.1"/>
    </source>
</evidence>
<feature type="transmembrane region" description="Helical" evidence="1">
    <location>
        <begin position="113"/>
        <end position="133"/>
    </location>
</feature>
<keyword evidence="1" id="KW-1133">Transmembrane helix</keyword>
<accession>A0AAN7V0Z1</accession>
<keyword evidence="3" id="KW-1185">Reference proteome</keyword>
<dbReference type="AlphaFoldDB" id="A0AAN7V0Z1"/>
<keyword evidence="1" id="KW-0812">Transmembrane</keyword>
<organism evidence="2 3">
    <name type="scientific">Xylaria bambusicola</name>
    <dbReference type="NCBI Taxonomy" id="326684"/>
    <lineage>
        <taxon>Eukaryota</taxon>
        <taxon>Fungi</taxon>
        <taxon>Dikarya</taxon>
        <taxon>Ascomycota</taxon>
        <taxon>Pezizomycotina</taxon>
        <taxon>Sordariomycetes</taxon>
        <taxon>Xylariomycetidae</taxon>
        <taxon>Xylariales</taxon>
        <taxon>Xylariaceae</taxon>
        <taxon>Xylaria</taxon>
    </lineage>
</organism>
<dbReference type="Proteomes" id="UP001305414">
    <property type="component" value="Unassembled WGS sequence"/>
</dbReference>
<sequence length="161" mass="17884">MESLNPKIPAKARRLGRETKGLKHGWLNRFSRTEYKTPVRDNTYHAAERGELPGIASDDTTTPLHHATSAPGILQTLVSPAQFQVTETIIPVSAQSNFTFKNQIQRTLLSSPINILLLVAPAGIVYGNFLLGLRYRFVDFLTTGTLLLCFMRMLSLSSIVN</sequence>
<protein>
    <submittedName>
        <fullName evidence="2">Uncharacterized protein</fullName>
    </submittedName>
</protein>
<keyword evidence="1" id="KW-0472">Membrane</keyword>
<evidence type="ECO:0000313" key="3">
    <source>
        <dbReference type="Proteomes" id="UP001305414"/>
    </source>
</evidence>
<feature type="transmembrane region" description="Helical" evidence="1">
    <location>
        <begin position="140"/>
        <end position="160"/>
    </location>
</feature>
<evidence type="ECO:0000256" key="1">
    <source>
        <dbReference type="SAM" id="Phobius"/>
    </source>
</evidence>
<proteinExistence type="predicted"/>
<gene>
    <name evidence="2" type="ORF">RRF57_011758</name>
</gene>
<reference evidence="2 3" key="1">
    <citation type="submission" date="2023-10" db="EMBL/GenBank/DDBJ databases">
        <title>Draft genome sequence of Xylaria bambusicola isolate GMP-LS, the root and basal stem rot pathogen of sugarcane in Indonesia.</title>
        <authorList>
            <person name="Selvaraj P."/>
            <person name="Muralishankar V."/>
            <person name="Muruganantham S."/>
            <person name="Sp S."/>
            <person name="Haryani S."/>
            <person name="Lau K.J.X."/>
            <person name="Naqvi N.I."/>
        </authorList>
    </citation>
    <scope>NUCLEOTIDE SEQUENCE [LARGE SCALE GENOMIC DNA]</scope>
    <source>
        <strain evidence="2">GMP-LS</strain>
    </source>
</reference>
<comment type="caution">
    <text evidence="2">The sequence shown here is derived from an EMBL/GenBank/DDBJ whole genome shotgun (WGS) entry which is preliminary data.</text>
</comment>
<dbReference type="EMBL" id="JAWHQM010000061">
    <property type="protein sequence ID" value="KAK5636046.1"/>
    <property type="molecule type" value="Genomic_DNA"/>
</dbReference>